<organism evidence="2 3">
    <name type="scientific">Zygosaccharomyces mellis</name>
    <dbReference type="NCBI Taxonomy" id="42258"/>
    <lineage>
        <taxon>Eukaryota</taxon>
        <taxon>Fungi</taxon>
        <taxon>Dikarya</taxon>
        <taxon>Ascomycota</taxon>
        <taxon>Saccharomycotina</taxon>
        <taxon>Saccharomycetes</taxon>
        <taxon>Saccharomycetales</taxon>
        <taxon>Saccharomycetaceae</taxon>
        <taxon>Zygosaccharomyces</taxon>
    </lineage>
</organism>
<reference evidence="2 3" key="1">
    <citation type="submission" date="2019-01" db="EMBL/GenBank/DDBJ databases">
        <title>Draft Genome Sequencing of Zygosaccharomyces mellis Ca-7.</title>
        <authorList>
            <person name="Shiwa Y."/>
            <person name="Kanesaki Y."/>
            <person name="Ishige T."/>
            <person name="Mura K."/>
            <person name="Hori T."/>
            <person name="Tamura T."/>
        </authorList>
    </citation>
    <scope>NUCLEOTIDE SEQUENCE [LARGE SCALE GENOMIC DNA]</scope>
    <source>
        <strain evidence="2 3">Ca-7</strain>
    </source>
</reference>
<name>A0A4C2E2L2_9SACH</name>
<evidence type="ECO:0000313" key="2">
    <source>
        <dbReference type="EMBL" id="GCE98335.1"/>
    </source>
</evidence>
<gene>
    <name evidence="2" type="ORF">ZYGM_004506</name>
</gene>
<feature type="coiled-coil region" evidence="1">
    <location>
        <begin position="268"/>
        <end position="624"/>
    </location>
</feature>
<evidence type="ECO:0000256" key="1">
    <source>
        <dbReference type="SAM" id="Coils"/>
    </source>
</evidence>
<sequence>MRTPDHFKIPKEQRAEYVNYKPSGDELIKRPLVTPIYEVKNKNVLIDSAMLYFSEPVHRDHGFYPDPRIPYEAYVASETEKREKLRFGENQTITFDINETVEQLVMTDCKYEPSSQKNVKTKSILKANLKTAIPYEPHSNPYIAACQEVLVKCYNMCGISIDYLDIDRMFDSLGKLMFGISNEFKMKELCFNYVLAAERRKCFEQKEGLEALVEQIKAERLELSELNVDLCTKLKQEPARVENSEELVFKLEKFEKVLRENTGLALVNTDLSSANDRLTRKLVDAEIKILRMDEVDRENSELKEKISTVTSKNRCLEEVHDGFSKQKQELESRNFGLLEINSELKSQKERLTECNEALLKNITDFGMETQEKNDKIKFLETQLESSKAKYDRDAKSDMRYFKNKINDMLKENVNQTSQLEKIKVSLEQAEQKIGKLLKDNESLCMDNNNVRADLQQKLKDIKDLQLQLKDDKVTFAKYAKLEVEKTSCDKALAHLRQEYAVLQECFQNLKETHGNLHGQNRELIQDRKAAHDALHELNEEVGKLEGINSNLQDEKRKDQSQMDGLNCRIENHIKTTGLLEKSNPKFREEPQELEGKIQALQRKYERLDQRYRDREIEIQQAKVNMRKMTISLYNARVNTPEHENVCLVTEDHGLVCNSSTAPVRKRDMLRSLANRRTVVITGSPHGINKNVY</sequence>
<dbReference type="OrthoDB" id="4066881at2759"/>
<feature type="coiled-coil region" evidence="1">
    <location>
        <begin position="199"/>
        <end position="229"/>
    </location>
</feature>
<dbReference type="Proteomes" id="UP000301737">
    <property type="component" value="Unassembled WGS sequence"/>
</dbReference>
<dbReference type="Gene3D" id="1.10.287.1490">
    <property type="match status" value="1"/>
</dbReference>
<keyword evidence="1" id="KW-0175">Coiled coil</keyword>
<protein>
    <submittedName>
        <fullName evidence="2">Uncharacterized protein</fullName>
    </submittedName>
</protein>
<proteinExistence type="predicted"/>
<accession>A0A4C2E2L2</accession>
<evidence type="ECO:0000313" key="3">
    <source>
        <dbReference type="Proteomes" id="UP000301737"/>
    </source>
</evidence>
<keyword evidence="3" id="KW-1185">Reference proteome</keyword>
<dbReference type="EMBL" id="BIMX01000004">
    <property type="protein sequence ID" value="GCE98335.1"/>
    <property type="molecule type" value="Genomic_DNA"/>
</dbReference>
<dbReference type="AlphaFoldDB" id="A0A4C2E2L2"/>
<comment type="caution">
    <text evidence="2">The sequence shown here is derived from an EMBL/GenBank/DDBJ whole genome shotgun (WGS) entry which is preliminary data.</text>
</comment>